<feature type="transmembrane region" description="Helical" evidence="7">
    <location>
        <begin position="784"/>
        <end position="813"/>
    </location>
</feature>
<keyword evidence="2" id="KW-1003">Cell membrane</keyword>
<feature type="transmembrane region" description="Helical" evidence="7">
    <location>
        <begin position="739"/>
        <end position="763"/>
    </location>
</feature>
<feature type="transmembrane region" description="Helical" evidence="7">
    <location>
        <begin position="319"/>
        <end position="343"/>
    </location>
</feature>
<evidence type="ECO:0000259" key="8">
    <source>
        <dbReference type="Pfam" id="PF02687"/>
    </source>
</evidence>
<feature type="transmembrane region" description="Helical" evidence="7">
    <location>
        <begin position="466"/>
        <end position="491"/>
    </location>
</feature>
<feature type="transmembrane region" description="Helical" evidence="7">
    <location>
        <begin position="401"/>
        <end position="421"/>
    </location>
</feature>
<keyword evidence="10" id="KW-1185">Reference proteome</keyword>
<dbReference type="GO" id="GO:0005886">
    <property type="term" value="C:plasma membrane"/>
    <property type="evidence" value="ECO:0007669"/>
    <property type="project" value="UniProtKB-SubCell"/>
</dbReference>
<evidence type="ECO:0000256" key="5">
    <source>
        <dbReference type="ARBA" id="ARBA00023136"/>
    </source>
</evidence>
<organism evidence="9 10">
    <name type="scientific">Rathayibacter oskolensis</name>
    <dbReference type="NCBI Taxonomy" id="1891671"/>
    <lineage>
        <taxon>Bacteria</taxon>
        <taxon>Bacillati</taxon>
        <taxon>Actinomycetota</taxon>
        <taxon>Actinomycetes</taxon>
        <taxon>Micrococcales</taxon>
        <taxon>Microbacteriaceae</taxon>
        <taxon>Rathayibacter</taxon>
    </lineage>
</organism>
<feature type="transmembrane region" description="Helical" evidence="7">
    <location>
        <begin position="442"/>
        <end position="460"/>
    </location>
</feature>
<feature type="transmembrane region" description="Helical" evidence="7">
    <location>
        <begin position="512"/>
        <end position="533"/>
    </location>
</feature>
<evidence type="ECO:0000256" key="2">
    <source>
        <dbReference type="ARBA" id="ARBA00022475"/>
    </source>
</evidence>
<sequence length="861" mass="84192">MSAHTPRAAAAAPAMTVALAVLSLIVAAALVLLPALGARSATAALRDDLGQAGPARLDVTAEGTLGILPGAGDGTLPDGVDEVWGALDSSLRDLGAAQPLPLASALGEPGAATVLDAVPVSAEPGGPPVRASQLALAAEPGLAADVEVTEGSLPGPAASGGTIPIALGAAVATEMVWAVGERRLLSLPPGGTVTVELTGTFEGRDDRAPVWRHVADALRPALISAGADGTIARGTALIDPASASILDVLPIPARTIAWYPVSIDEIEGPEAELLAQQARTFTGRQQELAGGADPGYSFTTSLPSLLDDAIAAQRESDGFVWTAVSGPAVGGGVVLALIVLLLVRAREPGLAVLEARGASAARRRLALAGEAAVASAAGAAVGASAGVAVSLQLTGGVVIEGWAVAAVCALIVVAAGGAALGHRSALVVRGDRHPLLRPGAEALLVLATLAAVLALVQRAPLPFAGVLAPALLAVTGAVGAARLLPAVLGVVRRRGRAGTGSLALLASSRADGALVVVGVAGALAVALFSGALLTTVRAAVVEQASADVGADLAVRGPGLTAAGVAELAAVPGVADVAAVVADDPATVTVGASRSPMRIVVVDSAALVRVQAGLADRLRVPDGFAATEADGTVPVIASRSAAAEIGDAELSLRGHDLAVVATADDASPLTSASTWLLVDTATALELRIQPGAADVVLVGLDDPAAADAVRAALGPDADVRTAEGVAAQRLGNARVVAEQIALVGGVAGGVVAASAVLLLAALASAGARRRRAAVLTALGMPRSRIAALAVASATPPAAIGALAGVLVGLVLPFALVPLLALPSLDEAAVLVDPVTALVTVAAFLLAAGITVAATTTPRGPRR</sequence>
<dbReference type="EMBL" id="FXBM01000004">
    <property type="protein sequence ID" value="SMH50438.1"/>
    <property type="molecule type" value="Genomic_DNA"/>
</dbReference>
<dbReference type="GO" id="GO:0022857">
    <property type="term" value="F:transmembrane transporter activity"/>
    <property type="evidence" value="ECO:0007669"/>
    <property type="project" value="TreeGrafter"/>
</dbReference>
<keyword evidence="4 7" id="KW-1133">Transmembrane helix</keyword>
<evidence type="ECO:0000313" key="9">
    <source>
        <dbReference type="EMBL" id="SMH50438.1"/>
    </source>
</evidence>
<dbReference type="InterPro" id="IPR050250">
    <property type="entry name" value="Macrolide_Exporter_MacB"/>
</dbReference>
<dbReference type="PANTHER" id="PTHR30572:SF4">
    <property type="entry name" value="ABC TRANSPORTER PERMEASE YTRF"/>
    <property type="match status" value="1"/>
</dbReference>
<gene>
    <name evidence="9" type="ORF">SAMN06295885_3542</name>
</gene>
<evidence type="ECO:0000256" key="3">
    <source>
        <dbReference type="ARBA" id="ARBA00022692"/>
    </source>
</evidence>
<name>A0A1X7PIF3_9MICO</name>
<accession>A0A1X7PIF3</accession>
<keyword evidence="5 7" id="KW-0472">Membrane</keyword>
<evidence type="ECO:0000256" key="7">
    <source>
        <dbReference type="SAM" id="Phobius"/>
    </source>
</evidence>
<evidence type="ECO:0000256" key="1">
    <source>
        <dbReference type="ARBA" id="ARBA00004651"/>
    </source>
</evidence>
<keyword evidence="3 7" id="KW-0812">Transmembrane</keyword>
<evidence type="ECO:0000256" key="4">
    <source>
        <dbReference type="ARBA" id="ARBA00022989"/>
    </source>
</evidence>
<feature type="transmembrane region" description="Helical" evidence="7">
    <location>
        <begin position="833"/>
        <end position="852"/>
    </location>
</feature>
<evidence type="ECO:0000313" key="10">
    <source>
        <dbReference type="Proteomes" id="UP000193711"/>
    </source>
</evidence>
<dbReference type="RefSeq" id="WP_085477942.1">
    <property type="nucleotide sequence ID" value="NZ_FXBM01000004.1"/>
</dbReference>
<dbReference type="Pfam" id="PF02687">
    <property type="entry name" value="FtsX"/>
    <property type="match status" value="1"/>
</dbReference>
<dbReference type="AlphaFoldDB" id="A0A1X7PIF3"/>
<comment type="similarity">
    <text evidence="6">Belongs to the ABC-4 integral membrane protein family.</text>
</comment>
<dbReference type="InterPro" id="IPR003838">
    <property type="entry name" value="ABC3_permease_C"/>
</dbReference>
<feature type="domain" description="ABC3 transporter permease C-terminal" evidence="8">
    <location>
        <begin position="749"/>
        <end position="852"/>
    </location>
</feature>
<dbReference type="OrthoDB" id="3719151at2"/>
<protein>
    <submittedName>
        <fullName evidence="9">FtsX-like permease family protein</fullName>
    </submittedName>
</protein>
<feature type="transmembrane region" description="Helical" evidence="7">
    <location>
        <begin position="364"/>
        <end position="389"/>
    </location>
</feature>
<proteinExistence type="inferred from homology"/>
<reference evidence="10" key="1">
    <citation type="submission" date="2017-04" db="EMBL/GenBank/DDBJ databases">
        <authorList>
            <person name="Varghese N."/>
            <person name="Submissions S."/>
        </authorList>
    </citation>
    <scope>NUCLEOTIDE SEQUENCE [LARGE SCALE GENOMIC DNA]</scope>
    <source>
        <strain evidence="10">VKM Ac-2121</strain>
    </source>
</reference>
<dbReference type="STRING" id="1891671.SAMN06295885_3542"/>
<evidence type="ECO:0000256" key="6">
    <source>
        <dbReference type="ARBA" id="ARBA00038076"/>
    </source>
</evidence>
<dbReference type="PANTHER" id="PTHR30572">
    <property type="entry name" value="MEMBRANE COMPONENT OF TRANSPORTER-RELATED"/>
    <property type="match status" value="1"/>
</dbReference>
<dbReference type="Proteomes" id="UP000193711">
    <property type="component" value="Unassembled WGS sequence"/>
</dbReference>
<comment type="subcellular location">
    <subcellularLocation>
        <location evidence="1">Cell membrane</location>
        <topology evidence="1">Multi-pass membrane protein</topology>
    </subcellularLocation>
</comment>